<keyword evidence="3 7" id="KW-1133">Transmembrane helix</keyword>
<dbReference type="PANTHER" id="PTHR33048">
    <property type="entry name" value="PTH11-LIKE INTEGRAL MEMBRANE PROTEIN (AFU_ORTHOLOGUE AFUA_5G11245)"/>
    <property type="match status" value="1"/>
</dbReference>
<keyword evidence="2 7" id="KW-0812">Transmembrane</keyword>
<sequence length="374" mass="41238">MGAPTSKDIAAATLVLLPFNLITLALRFWIRVKWSAWGGDDWAMVVTLPVWVVSQVGLLGMAWSGIGQRDSTLSEQQIADSLFWFYVFQEFWCFTLVTLKWSIGFTLLRIDGGNRWVRIVIYSCLAFVTICTGGTGMYLFFQCYPVEKNWHSSLPGECKPRQIQTALSFLVAAVSITTDWAFALLPFALLYRLQIARRTKVALIGLLSLGFFASIAPIVRLKYLLLMNDSTRLLEALGIILAWAQAEVGIGMLVANLPACKPLLERIFSLLTLSRNGAGRTGNGVTGYNSASGADGHDNYLELDGPDDSTSDKAKHCRGLRSPYGVMDDTNVVYQRDMANASSDSLVDDRSQNQIIPSRGSPARNSSDRQHGGF</sequence>
<feature type="transmembrane region" description="Helical" evidence="7">
    <location>
        <begin position="201"/>
        <end position="219"/>
    </location>
</feature>
<dbReference type="Proteomes" id="UP000756346">
    <property type="component" value="Unassembled WGS sequence"/>
</dbReference>
<dbReference type="PANTHER" id="PTHR33048:SF31">
    <property type="entry name" value="INTEGRAL MEMBRANE PROTEIN"/>
    <property type="match status" value="1"/>
</dbReference>
<evidence type="ECO:0000256" key="3">
    <source>
        <dbReference type="ARBA" id="ARBA00022989"/>
    </source>
</evidence>
<comment type="caution">
    <text evidence="9">The sequence shown here is derived from an EMBL/GenBank/DDBJ whole genome shotgun (WGS) entry which is preliminary data.</text>
</comment>
<dbReference type="RefSeq" id="XP_046004495.1">
    <property type="nucleotide sequence ID" value="XM_046161661.1"/>
</dbReference>
<organism evidence="9 10">
    <name type="scientific">Microdochium trichocladiopsis</name>
    <dbReference type="NCBI Taxonomy" id="1682393"/>
    <lineage>
        <taxon>Eukaryota</taxon>
        <taxon>Fungi</taxon>
        <taxon>Dikarya</taxon>
        <taxon>Ascomycota</taxon>
        <taxon>Pezizomycotina</taxon>
        <taxon>Sordariomycetes</taxon>
        <taxon>Xylariomycetidae</taxon>
        <taxon>Xylariales</taxon>
        <taxon>Microdochiaceae</taxon>
        <taxon>Microdochium</taxon>
    </lineage>
</organism>
<dbReference type="InterPro" id="IPR049326">
    <property type="entry name" value="Rhodopsin_dom_fungi"/>
</dbReference>
<feature type="domain" description="Rhodopsin" evidence="8">
    <location>
        <begin position="26"/>
        <end position="266"/>
    </location>
</feature>
<feature type="transmembrane region" description="Helical" evidence="7">
    <location>
        <begin position="12"/>
        <end position="30"/>
    </location>
</feature>
<evidence type="ECO:0000256" key="6">
    <source>
        <dbReference type="SAM" id="MobiDB-lite"/>
    </source>
</evidence>
<dbReference type="GeneID" id="70191207"/>
<feature type="transmembrane region" description="Helical" evidence="7">
    <location>
        <begin position="83"/>
        <end position="107"/>
    </location>
</feature>
<evidence type="ECO:0000256" key="1">
    <source>
        <dbReference type="ARBA" id="ARBA00004141"/>
    </source>
</evidence>
<feature type="region of interest" description="Disordered" evidence="6">
    <location>
        <begin position="297"/>
        <end position="317"/>
    </location>
</feature>
<name>A0A9P8XTM9_9PEZI</name>
<dbReference type="InterPro" id="IPR052337">
    <property type="entry name" value="SAT4-like"/>
</dbReference>
<feature type="transmembrane region" description="Helical" evidence="7">
    <location>
        <begin position="119"/>
        <end position="141"/>
    </location>
</feature>
<feature type="region of interest" description="Disordered" evidence="6">
    <location>
        <begin position="341"/>
        <end position="374"/>
    </location>
</feature>
<evidence type="ECO:0000259" key="8">
    <source>
        <dbReference type="Pfam" id="PF20684"/>
    </source>
</evidence>
<reference evidence="9" key="1">
    <citation type="journal article" date="2021" name="Nat. Commun.">
        <title>Genetic determinants of endophytism in the Arabidopsis root mycobiome.</title>
        <authorList>
            <person name="Mesny F."/>
            <person name="Miyauchi S."/>
            <person name="Thiergart T."/>
            <person name="Pickel B."/>
            <person name="Atanasova L."/>
            <person name="Karlsson M."/>
            <person name="Huettel B."/>
            <person name="Barry K.W."/>
            <person name="Haridas S."/>
            <person name="Chen C."/>
            <person name="Bauer D."/>
            <person name="Andreopoulos W."/>
            <person name="Pangilinan J."/>
            <person name="LaButti K."/>
            <person name="Riley R."/>
            <person name="Lipzen A."/>
            <person name="Clum A."/>
            <person name="Drula E."/>
            <person name="Henrissat B."/>
            <person name="Kohler A."/>
            <person name="Grigoriev I.V."/>
            <person name="Martin F.M."/>
            <person name="Hacquard S."/>
        </authorList>
    </citation>
    <scope>NUCLEOTIDE SEQUENCE</scope>
    <source>
        <strain evidence="9">MPI-CAGE-CH-0230</strain>
    </source>
</reference>
<evidence type="ECO:0000256" key="2">
    <source>
        <dbReference type="ARBA" id="ARBA00022692"/>
    </source>
</evidence>
<gene>
    <name evidence="9" type="ORF">B0I36DRAFT_400083</name>
</gene>
<evidence type="ECO:0000256" key="4">
    <source>
        <dbReference type="ARBA" id="ARBA00023136"/>
    </source>
</evidence>
<dbReference type="Pfam" id="PF20684">
    <property type="entry name" value="Fung_rhodopsin"/>
    <property type="match status" value="1"/>
</dbReference>
<dbReference type="AlphaFoldDB" id="A0A9P8XTM9"/>
<evidence type="ECO:0000256" key="5">
    <source>
        <dbReference type="ARBA" id="ARBA00038359"/>
    </source>
</evidence>
<dbReference type="EMBL" id="JAGTJQ010000015">
    <property type="protein sequence ID" value="KAH7012119.1"/>
    <property type="molecule type" value="Genomic_DNA"/>
</dbReference>
<accession>A0A9P8XTM9</accession>
<comment type="subcellular location">
    <subcellularLocation>
        <location evidence="1">Membrane</location>
        <topology evidence="1">Multi-pass membrane protein</topology>
    </subcellularLocation>
</comment>
<feature type="transmembrane region" description="Helical" evidence="7">
    <location>
        <begin position="42"/>
        <end position="63"/>
    </location>
</feature>
<feature type="transmembrane region" description="Helical" evidence="7">
    <location>
        <begin position="169"/>
        <end position="189"/>
    </location>
</feature>
<protein>
    <recommendedName>
        <fullName evidence="8">Rhodopsin domain-containing protein</fullName>
    </recommendedName>
</protein>
<keyword evidence="10" id="KW-1185">Reference proteome</keyword>
<proteinExistence type="inferred from homology"/>
<dbReference type="OrthoDB" id="3936451at2759"/>
<feature type="transmembrane region" description="Helical" evidence="7">
    <location>
        <begin position="239"/>
        <end position="259"/>
    </location>
</feature>
<keyword evidence="4 7" id="KW-0472">Membrane</keyword>
<evidence type="ECO:0000256" key="7">
    <source>
        <dbReference type="SAM" id="Phobius"/>
    </source>
</evidence>
<evidence type="ECO:0000313" key="10">
    <source>
        <dbReference type="Proteomes" id="UP000756346"/>
    </source>
</evidence>
<evidence type="ECO:0000313" key="9">
    <source>
        <dbReference type="EMBL" id="KAH7012119.1"/>
    </source>
</evidence>
<dbReference type="GO" id="GO:0016020">
    <property type="term" value="C:membrane"/>
    <property type="evidence" value="ECO:0007669"/>
    <property type="project" value="UniProtKB-SubCell"/>
</dbReference>
<comment type="similarity">
    <text evidence="5">Belongs to the SAT4 family.</text>
</comment>